<accession>A0A158P512</accession>
<evidence type="ECO:0008006" key="3">
    <source>
        <dbReference type="Google" id="ProtNLM"/>
    </source>
</evidence>
<name>A0A158P512_TETUR</name>
<dbReference type="InterPro" id="IPR027417">
    <property type="entry name" value="P-loop_NTPase"/>
</dbReference>
<reference evidence="2" key="1">
    <citation type="submission" date="2011-08" db="EMBL/GenBank/DDBJ databases">
        <authorList>
            <person name="Rombauts S."/>
        </authorList>
    </citation>
    <scope>NUCLEOTIDE SEQUENCE</scope>
    <source>
        <strain evidence="2">London</strain>
    </source>
</reference>
<dbReference type="Proteomes" id="UP000015104">
    <property type="component" value="Unassembled WGS sequence"/>
</dbReference>
<protein>
    <recommendedName>
        <fullName evidence="3">AAA+ ATPase domain-containing protein</fullName>
    </recommendedName>
</protein>
<dbReference type="EnsemblMetazoa" id="tetur117g00080.1">
    <property type="protein sequence ID" value="tetur117g00080.1"/>
    <property type="gene ID" value="tetur117g00080"/>
</dbReference>
<sequence>MKPYFIYLHHPFTMLVAGPTGSGKTRWITQLISGANKFSSPQPQKITYFYGEYQSIFSSVKGVNFIKGLPENLIEKFDGTVPEWIIIDDLMSESTNSKIISELFTKGSHHRNLSVILIVQNFFTRGKESRNISLNSQYIVLFKNPRDQSIITSIGRQMLPGKVSKLQAIYEDATSAPYSYLFVDLKPETPMEVRFLSNVLGEKDYITTYLV</sequence>
<evidence type="ECO:0000313" key="1">
    <source>
        <dbReference type="EnsemblMetazoa" id="tetur117g00080.1"/>
    </source>
</evidence>
<dbReference type="EMBL" id="CAEY01000057">
    <property type="status" value="NOT_ANNOTATED_CDS"/>
    <property type="molecule type" value="Genomic_DNA"/>
</dbReference>
<evidence type="ECO:0000313" key="2">
    <source>
        <dbReference type="Proteomes" id="UP000015104"/>
    </source>
</evidence>
<dbReference type="AlphaFoldDB" id="A0A158P512"/>
<dbReference type="Gene3D" id="3.40.50.300">
    <property type="entry name" value="P-loop containing nucleotide triphosphate hydrolases"/>
    <property type="match status" value="1"/>
</dbReference>
<reference evidence="1" key="2">
    <citation type="submission" date="2016-04" db="UniProtKB">
        <authorList>
            <consortium name="EnsemblMetazoa"/>
        </authorList>
    </citation>
    <scope>IDENTIFICATION</scope>
</reference>
<proteinExistence type="predicted"/>
<organism evidence="1 2">
    <name type="scientific">Tetranychus urticae</name>
    <name type="common">Two-spotted spider mite</name>
    <dbReference type="NCBI Taxonomy" id="32264"/>
    <lineage>
        <taxon>Eukaryota</taxon>
        <taxon>Metazoa</taxon>
        <taxon>Ecdysozoa</taxon>
        <taxon>Arthropoda</taxon>
        <taxon>Chelicerata</taxon>
        <taxon>Arachnida</taxon>
        <taxon>Acari</taxon>
        <taxon>Acariformes</taxon>
        <taxon>Trombidiformes</taxon>
        <taxon>Prostigmata</taxon>
        <taxon>Eleutherengona</taxon>
        <taxon>Raphignathae</taxon>
        <taxon>Tetranychoidea</taxon>
        <taxon>Tetranychidae</taxon>
        <taxon>Tetranychus</taxon>
    </lineage>
</organism>
<keyword evidence="2" id="KW-1185">Reference proteome</keyword>